<dbReference type="Pfam" id="PF18990">
    <property type="entry name" value="DUF5723"/>
    <property type="match status" value="1"/>
</dbReference>
<dbReference type="Gene3D" id="2.40.160.60">
    <property type="entry name" value="Outer membrane protein transport protein (OMPP1/FadL/TodX)"/>
    <property type="match status" value="1"/>
</dbReference>
<protein>
    <recommendedName>
        <fullName evidence="2">DUF5723 domain-containing protein</fullName>
    </recommendedName>
</protein>
<reference evidence="3 4" key="1">
    <citation type="journal article" date="2016" name="Int. J. Syst. Evol. Microbiol.">
        <title>Pontibacter aydingkolensis sp. nov., isolated from soil of a salt lake.</title>
        <authorList>
            <person name="Osman G."/>
            <person name="Zhang T."/>
            <person name="Lou K."/>
            <person name="Gao Y."/>
            <person name="Chang W."/>
            <person name="Lin Q."/>
            <person name="Yang H.M."/>
            <person name="Huo X.D."/>
            <person name="Wang N."/>
        </authorList>
    </citation>
    <scope>NUCLEOTIDE SEQUENCE [LARGE SCALE GENOMIC DNA]</scope>
    <source>
        <strain evidence="3 4">KACC 19255</strain>
    </source>
</reference>
<evidence type="ECO:0000256" key="1">
    <source>
        <dbReference type="SAM" id="SignalP"/>
    </source>
</evidence>
<feature type="chain" id="PRO_5046818682" description="DUF5723 domain-containing protein" evidence="1">
    <location>
        <begin position="21"/>
        <end position="464"/>
    </location>
</feature>
<keyword evidence="4" id="KW-1185">Reference proteome</keyword>
<evidence type="ECO:0000313" key="3">
    <source>
        <dbReference type="EMBL" id="MBW7465523.1"/>
    </source>
</evidence>
<dbReference type="InterPro" id="IPR043781">
    <property type="entry name" value="DUF5723"/>
</dbReference>
<dbReference type="Proteomes" id="UP000813018">
    <property type="component" value="Unassembled WGS sequence"/>
</dbReference>
<comment type="caution">
    <text evidence="3">The sequence shown here is derived from an EMBL/GenBank/DDBJ whole genome shotgun (WGS) entry which is preliminary data.</text>
</comment>
<feature type="signal peptide" evidence="1">
    <location>
        <begin position="1"/>
        <end position="20"/>
    </location>
</feature>
<keyword evidence="1" id="KW-0732">Signal</keyword>
<feature type="domain" description="DUF5723" evidence="2">
    <location>
        <begin position="52"/>
        <end position="417"/>
    </location>
</feature>
<organism evidence="3 4">
    <name type="scientific">Pontibacter aydingkolensis</name>
    <dbReference type="NCBI Taxonomy" id="1911536"/>
    <lineage>
        <taxon>Bacteria</taxon>
        <taxon>Pseudomonadati</taxon>
        <taxon>Bacteroidota</taxon>
        <taxon>Cytophagia</taxon>
        <taxon>Cytophagales</taxon>
        <taxon>Hymenobacteraceae</taxon>
        <taxon>Pontibacter</taxon>
    </lineage>
</organism>
<gene>
    <name evidence="3" type="ORF">K0O23_00460</name>
</gene>
<evidence type="ECO:0000313" key="4">
    <source>
        <dbReference type="Proteomes" id="UP000813018"/>
    </source>
</evidence>
<dbReference type="RefSeq" id="WP_219875415.1">
    <property type="nucleotide sequence ID" value="NZ_JAHYXK010000001.1"/>
</dbReference>
<proteinExistence type="predicted"/>
<name>A0ABS7CNX3_9BACT</name>
<dbReference type="EMBL" id="JAHYXK010000001">
    <property type="protein sequence ID" value="MBW7465523.1"/>
    <property type="molecule type" value="Genomic_DNA"/>
</dbReference>
<accession>A0ABS7CNX3</accession>
<evidence type="ECO:0000259" key="2">
    <source>
        <dbReference type="Pfam" id="PF18990"/>
    </source>
</evidence>
<sequence length="464" mass="49608">MKKLLMLAAAFAGVQASALAQTELSSFSVVGRGGVMNTFVHDFQAIGVNPGNLGRSTSIVSFTIGEGGVGASSQALTKTTMKRFIEAAEGDELTLAARRDLAKAFTSDNVLNAGADFNTFAISINLPKFGGLAFSNRQRALSHVAFNKNFSELLFLGQDAELYQQYAPGQTVYVSKLFDGTEIKASWVNEWNVAYGRKIIDLPLLNIYGGAGYRYIQGMALYEFSSNGGEVKAYSAASPILDIDYDKYLNDPKFTYNDADGLLSPVGRGHGFDIGLSAEIVKIVKVGLSVTDLGKMTWTENLLQAQDKGFKLPEIDGSEEYSFGEAANMAKTIIDSALVFSPVSELTTDLPTRLRAGVGVKIGERVEVGIDYVRALNNAPGNISQDFVGLGIDVKPFSALRLSTGVSTGAGDKINLPVGIAIVTPVYEFGVSTRDVTAPFVENNPGGSFAMGFLRFKIGKPKVL</sequence>